<proteinExistence type="predicted"/>
<organism evidence="1 2">
    <name type="scientific">Natrarchaeobius halalkaliphilus</name>
    <dbReference type="NCBI Taxonomy" id="1679091"/>
    <lineage>
        <taxon>Archaea</taxon>
        <taxon>Methanobacteriati</taxon>
        <taxon>Methanobacteriota</taxon>
        <taxon>Stenosarchaea group</taxon>
        <taxon>Halobacteria</taxon>
        <taxon>Halobacteriales</taxon>
        <taxon>Natrialbaceae</taxon>
        <taxon>Natrarchaeobius</taxon>
    </lineage>
</organism>
<dbReference type="RefSeq" id="WP_124178918.1">
    <property type="nucleotide sequence ID" value="NZ_REFY01000004.1"/>
</dbReference>
<sequence length="313" mass="33977">MTCYTAYGLTIRSAFDLPELPISARGDSSVDVVIRFGDVDPVPSSVPGEGGRRIEADSSVCRLSYETIGTFLVEEGKRVLFDPSPAFERRPGERPPKVVRRLLQNEMMGVLLHQRNALVLHASAVSVEGTGAVFLGPRGAGKSTTAAAFHAAGRTILEDDVVGIRFEESQPTVLPGVPQLRLLPDAVDALGVTGTTQPETDTDSKKRYKHLDVAPEPIPLGACYLLEEADHLEFGRLEPPDRVFQLISRTYTGGMLGETDATGVNFRQCSTVAETVPFRVLRRPKTHRSLSEVVDLVVADLRSLEKAPITESS</sequence>
<gene>
    <name evidence="1" type="ORF">EA462_12745</name>
</gene>
<dbReference type="Gene3D" id="3.40.50.300">
    <property type="entry name" value="P-loop containing nucleotide triphosphate hydrolases"/>
    <property type="match status" value="1"/>
</dbReference>
<dbReference type="OrthoDB" id="234177at2157"/>
<dbReference type="SUPFAM" id="SSF53795">
    <property type="entry name" value="PEP carboxykinase-like"/>
    <property type="match status" value="1"/>
</dbReference>
<evidence type="ECO:0000313" key="2">
    <source>
        <dbReference type="Proteomes" id="UP000273828"/>
    </source>
</evidence>
<dbReference type="Proteomes" id="UP000273828">
    <property type="component" value="Unassembled WGS sequence"/>
</dbReference>
<dbReference type="AlphaFoldDB" id="A0A3N6LMW1"/>
<evidence type="ECO:0008006" key="3">
    <source>
        <dbReference type="Google" id="ProtNLM"/>
    </source>
</evidence>
<comment type="caution">
    <text evidence="1">The sequence shown here is derived from an EMBL/GenBank/DDBJ whole genome shotgun (WGS) entry which is preliminary data.</text>
</comment>
<name>A0A3N6LMW1_9EURY</name>
<protein>
    <recommendedName>
        <fullName evidence="3">Serine kinase</fullName>
    </recommendedName>
</protein>
<evidence type="ECO:0000313" key="1">
    <source>
        <dbReference type="EMBL" id="RQG89227.1"/>
    </source>
</evidence>
<dbReference type="InterPro" id="IPR027417">
    <property type="entry name" value="P-loop_NTPase"/>
</dbReference>
<dbReference type="EMBL" id="REFY01000004">
    <property type="protein sequence ID" value="RQG89227.1"/>
    <property type="molecule type" value="Genomic_DNA"/>
</dbReference>
<keyword evidence="2" id="KW-1185">Reference proteome</keyword>
<accession>A0A3N6LMW1</accession>
<reference evidence="1 2" key="1">
    <citation type="submission" date="2018-10" db="EMBL/GenBank/DDBJ databases">
        <title>Natrarchaeobius chitinivorans gen. nov., sp. nov., and Natrarchaeobius haloalkaliphilus sp. nov., alkaliphilic, chitin-utilizing haloarchaea from hypersaline alkaline lakes.</title>
        <authorList>
            <person name="Sorokin D.Y."/>
            <person name="Elcheninov A.G."/>
            <person name="Kostrikina N.A."/>
            <person name="Bale N.J."/>
            <person name="Sinninghe Damste J.S."/>
            <person name="Khijniak T.V."/>
            <person name="Kublanov I.V."/>
            <person name="Toshchakov S.V."/>
        </authorList>
    </citation>
    <scope>NUCLEOTIDE SEQUENCE [LARGE SCALE GENOMIC DNA]</scope>
    <source>
        <strain evidence="1 2">AArcht-Sl</strain>
    </source>
</reference>